<dbReference type="KEGG" id="lrs:PX52LOC_06067"/>
<proteinExistence type="predicted"/>
<dbReference type="EMBL" id="CP042425">
    <property type="protein sequence ID" value="QEL19015.1"/>
    <property type="molecule type" value="Genomic_DNA"/>
</dbReference>
<gene>
    <name evidence="1" type="ORF">PX52LOC_06067</name>
</gene>
<dbReference type="AlphaFoldDB" id="A0A5C1AK12"/>
<accession>A0A5C1AK12</accession>
<protein>
    <submittedName>
        <fullName evidence="1">Uncharacterized protein</fullName>
    </submittedName>
</protein>
<organism evidence="1 2">
    <name type="scientific">Limnoglobus roseus</name>
    <dbReference type="NCBI Taxonomy" id="2598579"/>
    <lineage>
        <taxon>Bacteria</taxon>
        <taxon>Pseudomonadati</taxon>
        <taxon>Planctomycetota</taxon>
        <taxon>Planctomycetia</taxon>
        <taxon>Gemmatales</taxon>
        <taxon>Gemmataceae</taxon>
        <taxon>Limnoglobus</taxon>
    </lineage>
</organism>
<keyword evidence="2" id="KW-1185">Reference proteome</keyword>
<sequence length="101" mass="11047">MGNVERVVRDVTALAGEFRRAHKRFCGCAVWAVCAVWATARPAKQKAAVKVMKATDALVAAAQELIKAIAAAAPDAYRREPFVSNMWSPWDQPAHFGPPNR</sequence>
<name>A0A5C1AK12_9BACT</name>
<evidence type="ECO:0000313" key="2">
    <source>
        <dbReference type="Proteomes" id="UP000324974"/>
    </source>
</evidence>
<evidence type="ECO:0000313" key="1">
    <source>
        <dbReference type="EMBL" id="QEL19015.1"/>
    </source>
</evidence>
<dbReference type="Proteomes" id="UP000324974">
    <property type="component" value="Chromosome"/>
</dbReference>
<reference evidence="2" key="1">
    <citation type="submission" date="2019-08" db="EMBL/GenBank/DDBJ databases">
        <title>Limnoglobus roseus gen. nov., sp. nov., a novel freshwater planctomycete with a giant genome from the family Gemmataceae.</title>
        <authorList>
            <person name="Kulichevskaya I.S."/>
            <person name="Naumoff D.G."/>
            <person name="Miroshnikov K."/>
            <person name="Ivanova A."/>
            <person name="Philippov D.A."/>
            <person name="Hakobyan A."/>
            <person name="Rijpstra I.C."/>
            <person name="Sinninghe Damste J.S."/>
            <person name="Liesack W."/>
            <person name="Dedysh S.N."/>
        </authorList>
    </citation>
    <scope>NUCLEOTIDE SEQUENCE [LARGE SCALE GENOMIC DNA]</scope>
    <source>
        <strain evidence="2">PX52</strain>
    </source>
</reference>